<proteinExistence type="predicted"/>
<keyword evidence="2" id="KW-1185">Reference proteome</keyword>
<dbReference type="EMBL" id="CM023487">
    <property type="protein sequence ID" value="KAH6925464.1"/>
    <property type="molecule type" value="Genomic_DNA"/>
</dbReference>
<reference evidence="1" key="1">
    <citation type="submission" date="2020-05" db="EMBL/GenBank/DDBJ databases">
        <title>Large-scale comparative analyses of tick genomes elucidate their genetic diversity and vector capacities.</title>
        <authorList>
            <person name="Jia N."/>
            <person name="Wang J."/>
            <person name="Shi W."/>
            <person name="Du L."/>
            <person name="Sun Y."/>
            <person name="Zhan W."/>
            <person name="Jiang J."/>
            <person name="Wang Q."/>
            <person name="Zhang B."/>
            <person name="Ji P."/>
            <person name="Sakyi L.B."/>
            <person name="Cui X."/>
            <person name="Yuan T."/>
            <person name="Jiang B."/>
            <person name="Yang W."/>
            <person name="Lam T.T.-Y."/>
            <person name="Chang Q."/>
            <person name="Ding S."/>
            <person name="Wang X."/>
            <person name="Zhu J."/>
            <person name="Ruan X."/>
            <person name="Zhao L."/>
            <person name="Wei J."/>
            <person name="Que T."/>
            <person name="Du C."/>
            <person name="Cheng J."/>
            <person name="Dai P."/>
            <person name="Han X."/>
            <person name="Huang E."/>
            <person name="Gao Y."/>
            <person name="Liu J."/>
            <person name="Shao H."/>
            <person name="Ye R."/>
            <person name="Li L."/>
            <person name="Wei W."/>
            <person name="Wang X."/>
            <person name="Wang C."/>
            <person name="Yang T."/>
            <person name="Huo Q."/>
            <person name="Li W."/>
            <person name="Guo W."/>
            <person name="Chen H."/>
            <person name="Zhou L."/>
            <person name="Ni X."/>
            <person name="Tian J."/>
            <person name="Zhou Y."/>
            <person name="Sheng Y."/>
            <person name="Liu T."/>
            <person name="Pan Y."/>
            <person name="Xia L."/>
            <person name="Li J."/>
            <person name="Zhao F."/>
            <person name="Cao W."/>
        </authorList>
    </citation>
    <scope>NUCLEOTIDE SEQUENCE</scope>
    <source>
        <strain evidence="1">Hyas-2018</strain>
    </source>
</reference>
<evidence type="ECO:0000313" key="2">
    <source>
        <dbReference type="Proteomes" id="UP000821845"/>
    </source>
</evidence>
<dbReference type="Proteomes" id="UP000821845">
    <property type="component" value="Chromosome 7"/>
</dbReference>
<evidence type="ECO:0000313" key="1">
    <source>
        <dbReference type="EMBL" id="KAH6925464.1"/>
    </source>
</evidence>
<sequence>MTCEGRFGVSVDRDKLHVLQDCGLSRKFLRHNVRNRDVVSVKFGRVSKDRETCRDCQDYVTAPALPFTLETKVSKEISVDNQKCVEKTKFEISTEVVPVASCIQGDADCGWIRGGKQDRVMLESLYWKSPSALLTTTGFPEYTSGVDGCGEVAHAGSSNNPQGPRGGRGGGDGAHGAGGATMDADGEKVLQRTSSLLQNKAFTDVTFIVGPPSASKKYVGHRVLLAMTSPVFEAMFYGDMADKSKVIRIADIAPIGFENLLRYAYTDNLKLQTVDDAMLTAYAAKKYILPHLLKDCFAFIEKHVTPQTVCQVFEFAQVMEAYALVHQCLNIIDRQTYHVLTSSNFPNVALHTLETIVRRKYLNLYSEYALYSAVVQWGQEECSRRNLERDMDNVRSVIESVLPLVRFLAMSPEEFCKGPAKSGLLTKEECFSVFMNMAIPGIVPLPKGVSMEGAKRTSPPEHFVARRYQAVSFHAPSRPLRLFGLKFVVPTRDVFLLGVGFPVRQDLGSYSVRQPKFDGQLRCSYKVQEDRREREELDVSFTLAKDKDVRIKFKKPIFIRKGLEYELELQLSSLMSDDVIVPSLKNRKKEDTVEGVTFQFSAFQRPHMSNVLEILEFSDLLFYF</sequence>
<name>A0ACB7RY72_HYAAI</name>
<gene>
    <name evidence="1" type="ORF">HPB50_005713</name>
</gene>
<protein>
    <submittedName>
        <fullName evidence="1">Uncharacterized protein</fullName>
    </submittedName>
</protein>
<accession>A0ACB7RY72</accession>
<comment type="caution">
    <text evidence="1">The sequence shown here is derived from an EMBL/GenBank/DDBJ whole genome shotgun (WGS) entry which is preliminary data.</text>
</comment>
<organism evidence="1 2">
    <name type="scientific">Hyalomma asiaticum</name>
    <name type="common">Tick</name>
    <dbReference type="NCBI Taxonomy" id="266040"/>
    <lineage>
        <taxon>Eukaryota</taxon>
        <taxon>Metazoa</taxon>
        <taxon>Ecdysozoa</taxon>
        <taxon>Arthropoda</taxon>
        <taxon>Chelicerata</taxon>
        <taxon>Arachnida</taxon>
        <taxon>Acari</taxon>
        <taxon>Parasitiformes</taxon>
        <taxon>Ixodida</taxon>
        <taxon>Ixodoidea</taxon>
        <taxon>Ixodidae</taxon>
        <taxon>Hyalomminae</taxon>
        <taxon>Hyalomma</taxon>
    </lineage>
</organism>